<gene>
    <name evidence="4" type="ORF">FE840_001955</name>
</gene>
<dbReference type="PANTHER" id="PTHR10584">
    <property type="entry name" value="SUGAR KINASE"/>
    <property type="match status" value="1"/>
</dbReference>
<evidence type="ECO:0000313" key="4">
    <source>
        <dbReference type="EMBL" id="QLF68409.1"/>
    </source>
</evidence>
<keyword evidence="1" id="KW-0808">Transferase</keyword>
<reference evidence="4 5" key="1">
    <citation type="submission" date="2020-06" db="EMBL/GenBank/DDBJ databases">
        <title>Genome sequence of Rhizobium sp strain ADMK78.</title>
        <authorList>
            <person name="Rahi P."/>
        </authorList>
    </citation>
    <scope>NUCLEOTIDE SEQUENCE [LARGE SCALE GENOMIC DNA]</scope>
    <source>
        <strain evidence="4 5">ADMK78</strain>
    </source>
</reference>
<dbReference type="InterPro" id="IPR011611">
    <property type="entry name" value="PfkB_dom"/>
</dbReference>
<dbReference type="InterPro" id="IPR029056">
    <property type="entry name" value="Ribokinase-like"/>
</dbReference>
<dbReference type="InterPro" id="IPR002173">
    <property type="entry name" value="Carboh/pur_kinase_PfkB_CS"/>
</dbReference>
<evidence type="ECO:0000259" key="3">
    <source>
        <dbReference type="Pfam" id="PF00294"/>
    </source>
</evidence>
<organism evidence="4 5">
    <name type="scientific">Peteryoungia desertarenae</name>
    <dbReference type="NCBI Taxonomy" id="1813451"/>
    <lineage>
        <taxon>Bacteria</taxon>
        <taxon>Pseudomonadati</taxon>
        <taxon>Pseudomonadota</taxon>
        <taxon>Alphaproteobacteria</taxon>
        <taxon>Hyphomicrobiales</taxon>
        <taxon>Rhizobiaceae</taxon>
        <taxon>Peteryoungia</taxon>
    </lineage>
</organism>
<dbReference type="Pfam" id="PF00294">
    <property type="entry name" value="PfkB"/>
    <property type="match status" value="1"/>
</dbReference>
<dbReference type="RefSeq" id="WP_138288495.1">
    <property type="nucleotide sequence ID" value="NZ_CP058350.1"/>
</dbReference>
<dbReference type="PROSITE" id="PS00584">
    <property type="entry name" value="PFKB_KINASES_2"/>
    <property type="match status" value="1"/>
</dbReference>
<dbReference type="SUPFAM" id="SSF53613">
    <property type="entry name" value="Ribokinase-like"/>
    <property type="match status" value="1"/>
</dbReference>
<dbReference type="PANTHER" id="PTHR10584:SF166">
    <property type="entry name" value="RIBOKINASE"/>
    <property type="match status" value="1"/>
</dbReference>
<proteinExistence type="predicted"/>
<keyword evidence="2 4" id="KW-0418">Kinase</keyword>
<dbReference type="GO" id="GO:0016301">
    <property type="term" value="F:kinase activity"/>
    <property type="evidence" value="ECO:0007669"/>
    <property type="project" value="UniProtKB-KW"/>
</dbReference>
<protein>
    <submittedName>
        <fullName evidence="4">Carbohydrate kinase</fullName>
    </submittedName>
</protein>
<dbReference type="EMBL" id="CP058350">
    <property type="protein sequence ID" value="QLF68409.1"/>
    <property type="molecule type" value="Genomic_DNA"/>
</dbReference>
<dbReference type="Gene3D" id="3.40.1190.20">
    <property type="match status" value="1"/>
</dbReference>
<evidence type="ECO:0000256" key="2">
    <source>
        <dbReference type="ARBA" id="ARBA00022777"/>
    </source>
</evidence>
<name>A0ABX6QIT8_9HYPH</name>
<keyword evidence="5" id="KW-1185">Reference proteome</keyword>
<accession>A0ABX6QIT8</accession>
<evidence type="ECO:0000313" key="5">
    <source>
        <dbReference type="Proteomes" id="UP000308530"/>
    </source>
</evidence>
<evidence type="ECO:0000256" key="1">
    <source>
        <dbReference type="ARBA" id="ARBA00022679"/>
    </source>
</evidence>
<dbReference type="Proteomes" id="UP000308530">
    <property type="component" value="Chromosome"/>
</dbReference>
<feature type="domain" description="Carbohydrate kinase PfkB" evidence="3">
    <location>
        <begin position="180"/>
        <end position="261"/>
    </location>
</feature>
<sequence length="281" mass="31358">MTDNSRKRRILVIGHINHDRIWRLNEPLRSGARIAWHERTTRLGGGGYFTAHRLLDYGHRVSLLSNLMADIHGSEALNELMALGFDTNLITIHDGETDFADILLDPLGERTILSSEKRLARKFHLNEPAAADAIYINGPHVQEAVLATLDKSPLVVSQFPLRNADPRPADCLIGSMADMPGRTPAELWREAKRLAGERLRFLVMTDGPDPTLIHDGHETRRIPVPKYVTVRDTIGAGDSFSGALIHQLLQGYDIETATHNASLSTADWLADRESHPNDRPR</sequence>